<keyword evidence="9 13" id="KW-1133">Transmembrane helix</keyword>
<dbReference type="CDD" id="cd13131">
    <property type="entry name" value="MATE_NorM_like"/>
    <property type="match status" value="1"/>
</dbReference>
<feature type="transmembrane region" description="Helical" evidence="13">
    <location>
        <begin position="56"/>
        <end position="79"/>
    </location>
</feature>
<dbReference type="RefSeq" id="WP_377562724.1">
    <property type="nucleotide sequence ID" value="NZ_JBHTJZ010000005.1"/>
</dbReference>
<dbReference type="PANTHER" id="PTHR43298">
    <property type="entry name" value="MULTIDRUG RESISTANCE PROTEIN NORM-RELATED"/>
    <property type="match status" value="1"/>
</dbReference>
<evidence type="ECO:0000256" key="4">
    <source>
        <dbReference type="ARBA" id="ARBA00020268"/>
    </source>
</evidence>
<keyword evidence="15" id="KW-1185">Reference proteome</keyword>
<dbReference type="Pfam" id="PF01554">
    <property type="entry name" value="MatE"/>
    <property type="match status" value="2"/>
</dbReference>
<evidence type="ECO:0000256" key="2">
    <source>
        <dbReference type="ARBA" id="ARBA00004651"/>
    </source>
</evidence>
<name>A0ABW3HN39_9BACL</name>
<protein>
    <recommendedName>
        <fullName evidence="4">Probable multidrug resistance protein NorM</fullName>
    </recommendedName>
    <alternativeName>
        <fullName evidence="12">Multidrug-efflux transporter</fullName>
    </alternativeName>
</protein>
<dbReference type="PANTHER" id="PTHR43298:SF2">
    <property type="entry name" value="FMN_FAD EXPORTER YEEO-RELATED"/>
    <property type="match status" value="1"/>
</dbReference>
<feature type="transmembrane region" description="Helical" evidence="13">
    <location>
        <begin position="133"/>
        <end position="154"/>
    </location>
</feature>
<evidence type="ECO:0000256" key="10">
    <source>
        <dbReference type="ARBA" id="ARBA00023065"/>
    </source>
</evidence>
<evidence type="ECO:0000256" key="5">
    <source>
        <dbReference type="ARBA" id="ARBA00022448"/>
    </source>
</evidence>
<dbReference type="InterPro" id="IPR050222">
    <property type="entry name" value="MATE_MdtK"/>
</dbReference>
<evidence type="ECO:0000256" key="9">
    <source>
        <dbReference type="ARBA" id="ARBA00022989"/>
    </source>
</evidence>
<accession>A0ABW3HN39</accession>
<evidence type="ECO:0000256" key="13">
    <source>
        <dbReference type="SAM" id="Phobius"/>
    </source>
</evidence>
<feature type="transmembrane region" description="Helical" evidence="13">
    <location>
        <begin position="91"/>
        <end position="113"/>
    </location>
</feature>
<feature type="transmembrane region" description="Helical" evidence="13">
    <location>
        <begin position="318"/>
        <end position="339"/>
    </location>
</feature>
<feature type="transmembrane region" description="Helical" evidence="13">
    <location>
        <begin position="419"/>
        <end position="438"/>
    </location>
</feature>
<keyword evidence="8 13" id="KW-0812">Transmembrane</keyword>
<dbReference type="EMBL" id="JBHTJZ010000005">
    <property type="protein sequence ID" value="MFD0958898.1"/>
    <property type="molecule type" value="Genomic_DNA"/>
</dbReference>
<evidence type="ECO:0000256" key="1">
    <source>
        <dbReference type="ARBA" id="ARBA00003408"/>
    </source>
</evidence>
<dbReference type="Proteomes" id="UP001596989">
    <property type="component" value="Unassembled WGS sequence"/>
</dbReference>
<keyword evidence="10" id="KW-0406">Ion transport</keyword>
<feature type="transmembrane region" description="Helical" evidence="13">
    <location>
        <begin position="241"/>
        <end position="268"/>
    </location>
</feature>
<evidence type="ECO:0000256" key="7">
    <source>
        <dbReference type="ARBA" id="ARBA00022475"/>
    </source>
</evidence>
<feature type="transmembrane region" description="Helical" evidence="13">
    <location>
        <begin position="12"/>
        <end position="31"/>
    </location>
</feature>
<keyword evidence="5" id="KW-0813">Transport</keyword>
<evidence type="ECO:0000256" key="11">
    <source>
        <dbReference type="ARBA" id="ARBA00023136"/>
    </source>
</evidence>
<keyword evidence="11 13" id="KW-0472">Membrane</keyword>
<evidence type="ECO:0000313" key="15">
    <source>
        <dbReference type="Proteomes" id="UP001596989"/>
    </source>
</evidence>
<dbReference type="InterPro" id="IPR002528">
    <property type="entry name" value="MATE_fam"/>
</dbReference>
<evidence type="ECO:0000256" key="3">
    <source>
        <dbReference type="ARBA" id="ARBA00010199"/>
    </source>
</evidence>
<evidence type="ECO:0000313" key="14">
    <source>
        <dbReference type="EMBL" id="MFD0958898.1"/>
    </source>
</evidence>
<evidence type="ECO:0000256" key="6">
    <source>
        <dbReference type="ARBA" id="ARBA00022449"/>
    </source>
</evidence>
<feature type="transmembrane region" description="Helical" evidence="13">
    <location>
        <begin position="392"/>
        <end position="413"/>
    </location>
</feature>
<dbReference type="NCBIfam" id="TIGR00797">
    <property type="entry name" value="matE"/>
    <property type="match status" value="1"/>
</dbReference>
<feature type="transmembrane region" description="Helical" evidence="13">
    <location>
        <begin position="354"/>
        <end position="371"/>
    </location>
</feature>
<feature type="transmembrane region" description="Helical" evidence="13">
    <location>
        <begin position="166"/>
        <end position="188"/>
    </location>
</feature>
<organism evidence="14 15">
    <name type="scientific">Paenibacillus chungangensis</name>
    <dbReference type="NCBI Taxonomy" id="696535"/>
    <lineage>
        <taxon>Bacteria</taxon>
        <taxon>Bacillati</taxon>
        <taxon>Bacillota</taxon>
        <taxon>Bacilli</taxon>
        <taxon>Bacillales</taxon>
        <taxon>Paenibacillaceae</taxon>
        <taxon>Paenibacillus</taxon>
    </lineage>
</organism>
<evidence type="ECO:0000256" key="8">
    <source>
        <dbReference type="ARBA" id="ARBA00022692"/>
    </source>
</evidence>
<comment type="similarity">
    <text evidence="3">Belongs to the multi antimicrobial extrusion (MATE) (TC 2.A.66.1) family.</text>
</comment>
<comment type="subcellular location">
    <subcellularLocation>
        <location evidence="2">Cell membrane</location>
        <topology evidence="2">Multi-pass membrane protein</topology>
    </subcellularLocation>
</comment>
<comment type="caution">
    <text evidence="14">The sequence shown here is derived from an EMBL/GenBank/DDBJ whole genome shotgun (WGS) entry which is preliminary data.</text>
</comment>
<sequence>MYHVETWKEKIKLFSHILWPIMITQISLYAMNLVDTMMSSQVSTADLAGVAMGSSLWMPIMTGINGILMAVSPIVAQLVGSGRREEIGRTVTQALYVSVLIAVAVVAGGGAIIDPLLGRMGLEPDVAHIALHYLIGLSLGIIPLFASNVLRFFFDAQGFTRISMIIILLAVPFNMLLNYGFIFGNFGLPALGGIGAAYATAITYWIVFIISMWMTFKVKALQGFRLFLDWTKPSWKVWKELLGVGIPIGLSIFFETSIFAVVTLMMGIMFDTNTIAAHQIAFSVTSLIFMIPLSIGMALTIVVGYSVGGGRLKAARRYSLLGVAGGVAIIALCSVILYFTRMPVVQLYDPEPDVAAMAVVFLIIAIIYQLSDTLQITLQSVLRGYKDVQKPFMIAFVSYWIVGIPAGYALSAFTELGPYGFWAGIIIGLTCAAAGFAVRLIKVQKQYKGEDMTGLKIT</sequence>
<reference evidence="15" key="1">
    <citation type="journal article" date="2019" name="Int. J. Syst. Evol. Microbiol.">
        <title>The Global Catalogue of Microorganisms (GCM) 10K type strain sequencing project: providing services to taxonomists for standard genome sequencing and annotation.</title>
        <authorList>
            <consortium name="The Broad Institute Genomics Platform"/>
            <consortium name="The Broad Institute Genome Sequencing Center for Infectious Disease"/>
            <person name="Wu L."/>
            <person name="Ma J."/>
        </authorList>
    </citation>
    <scope>NUCLEOTIDE SEQUENCE [LARGE SCALE GENOMIC DNA]</scope>
    <source>
        <strain evidence="15">CCUG 59129</strain>
    </source>
</reference>
<dbReference type="PIRSF" id="PIRSF006603">
    <property type="entry name" value="DinF"/>
    <property type="match status" value="1"/>
</dbReference>
<gene>
    <name evidence="14" type="ORF">ACFQ2I_05780</name>
</gene>
<comment type="function">
    <text evidence="1">Multidrug efflux pump.</text>
</comment>
<feature type="transmembrane region" description="Helical" evidence="13">
    <location>
        <begin position="280"/>
        <end position="306"/>
    </location>
</feature>
<proteinExistence type="inferred from homology"/>
<feature type="transmembrane region" description="Helical" evidence="13">
    <location>
        <begin position="194"/>
        <end position="216"/>
    </location>
</feature>
<keyword evidence="7" id="KW-1003">Cell membrane</keyword>
<evidence type="ECO:0000256" key="12">
    <source>
        <dbReference type="ARBA" id="ARBA00031636"/>
    </source>
</evidence>
<keyword evidence="6" id="KW-0050">Antiport</keyword>
<dbReference type="InterPro" id="IPR048279">
    <property type="entry name" value="MdtK-like"/>
</dbReference>